<dbReference type="Proteomes" id="UP000255224">
    <property type="component" value="Unassembled WGS sequence"/>
</dbReference>
<dbReference type="AlphaFoldDB" id="A0A376DR09"/>
<accession>A0A3G6N8G5</accession>
<keyword evidence="4" id="KW-1185">Reference proteome</keyword>
<dbReference type="KEGG" id="ccau:EG346_13885"/>
<evidence type="ECO:0000313" key="3">
    <source>
        <dbReference type="Proteomes" id="UP000255224"/>
    </source>
</evidence>
<evidence type="ECO:0000313" key="4">
    <source>
        <dbReference type="Proteomes" id="UP000273270"/>
    </source>
</evidence>
<reference evidence="1" key="2">
    <citation type="submission" date="2018-11" db="EMBL/GenBank/DDBJ databases">
        <title>Proposal to divide the Flavobacteriaceae and reorganize its genera based on Amino Acid Identity values calculated from whole genome sequences.</title>
        <authorList>
            <person name="Nicholson A.C."/>
            <person name="Gulvik C.A."/>
            <person name="Whitney A.M."/>
            <person name="Humrighouse B.W."/>
            <person name="Bell M."/>
            <person name="Holmes B."/>
            <person name="Steigerwalt A."/>
            <person name="Villarma A."/>
            <person name="Sheth M."/>
            <person name="Batra D."/>
            <person name="Pryor J."/>
            <person name="Bernardet J.-F."/>
            <person name="Hugo C."/>
            <person name="Kampfer P."/>
            <person name="Newman J."/>
            <person name="Mcquiston J.R."/>
        </authorList>
    </citation>
    <scope>NUCLEOTIDE SEQUENCE</scope>
    <source>
        <strain evidence="1">G0188</strain>
    </source>
</reference>
<protein>
    <submittedName>
        <fullName evidence="2">Uncharacterized protein</fullName>
    </submittedName>
</protein>
<proteinExistence type="predicted"/>
<gene>
    <name evidence="1" type="ORF">EG346_13885</name>
    <name evidence="2" type="ORF">NCTC13533_01229</name>
</gene>
<evidence type="ECO:0000313" key="2">
    <source>
        <dbReference type="EMBL" id="STC94005.1"/>
    </source>
</evidence>
<organism evidence="2 3">
    <name type="scientific">Chryseobacterium carnipullorum</name>
    <dbReference type="NCBI Taxonomy" id="1124835"/>
    <lineage>
        <taxon>Bacteria</taxon>
        <taxon>Pseudomonadati</taxon>
        <taxon>Bacteroidota</taxon>
        <taxon>Flavobacteriia</taxon>
        <taxon>Flavobacteriales</taxon>
        <taxon>Weeksellaceae</taxon>
        <taxon>Chryseobacterium group</taxon>
        <taxon>Chryseobacterium</taxon>
    </lineage>
</organism>
<accession>A0A376DR09</accession>
<dbReference type="EMBL" id="UFVQ01000003">
    <property type="protein sequence ID" value="STC94005.1"/>
    <property type="molecule type" value="Genomic_DNA"/>
</dbReference>
<sequence>MKSGSIHKYLLFTGILFIIQSCHSETFDSAQWIPIESGLYDGHRKKMLDDLMENVLTFEHGNHKGTKKR</sequence>
<name>A0A376DR09_CHRCU</name>
<dbReference type="EMBL" id="CP033920">
    <property type="protein sequence ID" value="AZA49198.1"/>
    <property type="molecule type" value="Genomic_DNA"/>
</dbReference>
<dbReference type="Proteomes" id="UP000273270">
    <property type="component" value="Chromosome"/>
</dbReference>
<reference evidence="4" key="3">
    <citation type="submission" date="2018-11" db="EMBL/GenBank/DDBJ databases">
        <title>Proposal to divide the Flavobacteriaceae and reorganize its genera based on Amino Acid Identity values calculated from whole genome sequences.</title>
        <authorList>
            <person name="Nicholson A.C."/>
            <person name="Gulvik C.A."/>
            <person name="Whitney A.M."/>
            <person name="Humrighouse B.W."/>
            <person name="Bell M."/>
            <person name="Holmes B."/>
            <person name="Steigerwalt A.G."/>
            <person name="Villarma A."/>
            <person name="Sheth M."/>
            <person name="Batra D."/>
            <person name="Pryor J."/>
            <person name="Bernardet J.-F."/>
            <person name="Hugo C."/>
            <person name="Kampfer P."/>
            <person name="Newman J."/>
            <person name="McQuiston J.R."/>
        </authorList>
    </citation>
    <scope>NUCLEOTIDE SEQUENCE [LARGE SCALE GENOMIC DNA]</scope>
    <source>
        <strain evidence="4">G0188</strain>
    </source>
</reference>
<dbReference type="PROSITE" id="PS51257">
    <property type="entry name" value="PROKAR_LIPOPROTEIN"/>
    <property type="match status" value="1"/>
</dbReference>
<dbReference type="RefSeq" id="WP_123879282.1">
    <property type="nucleotide sequence ID" value="NZ_CP033920.1"/>
</dbReference>
<evidence type="ECO:0000313" key="1">
    <source>
        <dbReference type="EMBL" id="AZA49198.1"/>
    </source>
</evidence>
<reference evidence="2 3" key="1">
    <citation type="submission" date="2018-06" db="EMBL/GenBank/DDBJ databases">
        <authorList>
            <consortium name="Pathogen Informatics"/>
            <person name="Doyle S."/>
        </authorList>
    </citation>
    <scope>NUCLEOTIDE SEQUENCE [LARGE SCALE GENOMIC DNA]</scope>
    <source>
        <strain evidence="2 3">NCTC13533</strain>
    </source>
</reference>